<comment type="subcellular location">
    <subcellularLocation>
        <location evidence="1">Membrane</location>
        <topology evidence="1">Multi-pass membrane protein</topology>
    </subcellularLocation>
</comment>
<keyword evidence="6 10" id="KW-0472">Membrane</keyword>
<name>A0A9X3IMP4_9HYPH</name>
<proteinExistence type="predicted"/>
<feature type="domain" description="Solute-binding protein family 3/N-terminal" evidence="12">
    <location>
        <begin position="34"/>
        <end position="361"/>
    </location>
</feature>
<dbReference type="InterPro" id="IPR001638">
    <property type="entry name" value="Solute-binding_3/MltF_N"/>
</dbReference>
<feature type="signal peptide" evidence="11">
    <location>
        <begin position="1"/>
        <end position="23"/>
    </location>
</feature>
<comment type="caution">
    <text evidence="14">The sequence shown here is derived from an EMBL/GenBank/DDBJ whole genome shotgun (WGS) entry which is preliminary data.</text>
</comment>
<evidence type="ECO:0000259" key="13">
    <source>
        <dbReference type="SMART" id="SM00079"/>
    </source>
</evidence>
<protein>
    <submittedName>
        <fullName evidence="14">Transporter substrate-binding domain-containing protein</fullName>
    </submittedName>
</protein>
<evidence type="ECO:0000313" key="14">
    <source>
        <dbReference type="EMBL" id="MCX5572029.1"/>
    </source>
</evidence>
<dbReference type="GO" id="GO:0015276">
    <property type="term" value="F:ligand-gated monoatomic ion channel activity"/>
    <property type="evidence" value="ECO:0007669"/>
    <property type="project" value="InterPro"/>
</dbReference>
<evidence type="ECO:0000256" key="10">
    <source>
        <dbReference type="SAM" id="Phobius"/>
    </source>
</evidence>
<keyword evidence="15" id="KW-1185">Reference proteome</keyword>
<feature type="domain" description="Ionotropic glutamate receptor C-terminal" evidence="13">
    <location>
        <begin position="34"/>
        <end position="352"/>
    </location>
</feature>
<dbReference type="Proteomes" id="UP001144805">
    <property type="component" value="Unassembled WGS sequence"/>
</dbReference>
<evidence type="ECO:0000256" key="6">
    <source>
        <dbReference type="ARBA" id="ARBA00023136"/>
    </source>
</evidence>
<evidence type="ECO:0000256" key="7">
    <source>
        <dbReference type="ARBA" id="ARBA00023170"/>
    </source>
</evidence>
<keyword evidence="9" id="KW-0407">Ion channel</keyword>
<keyword evidence="3 10" id="KW-0812">Transmembrane</keyword>
<evidence type="ECO:0000256" key="2">
    <source>
        <dbReference type="ARBA" id="ARBA00022448"/>
    </source>
</evidence>
<keyword evidence="2" id="KW-0813">Transport</keyword>
<dbReference type="InterPro" id="IPR001320">
    <property type="entry name" value="Iontro_rcpt_C"/>
</dbReference>
<keyword evidence="7" id="KW-0675">Receptor</keyword>
<keyword evidence="5" id="KW-0406">Ion transport</keyword>
<sequence>MRAALLVLMAGLMLALSGLAALADPSPAIDTSRELVVATKVAPPFAMKGPDGTWTGISIDLWQRVAETLHLRYRLVEEPTVDALIDGTAAGKYDAAVAALTITGPRAEIIDFSQPFYHTGLGIAVSLTGGARWMVILNTILSFGFLQAVGALVGLALLVGILIWLFERRRNEHFGGARGIGTSIWWSAEAMTQASTGVRAPITLAGRTLAILWMAVSIIAIAVFTAGVTSALTTRTLQGLVNNASDLASVRVGAISDSSSVDYLTGQRIKFRGYPSAEAGLKALKDGQIDAFVYDKPLLAWHVLQEYSSTMDVLDIVFDPQNYGIALPLGSPLRKDIDVAVLDSTRSDWWKQTLFRYLGER</sequence>
<feature type="chain" id="PRO_5040730562" evidence="11">
    <location>
        <begin position="24"/>
        <end position="361"/>
    </location>
</feature>
<evidence type="ECO:0000256" key="3">
    <source>
        <dbReference type="ARBA" id="ARBA00022692"/>
    </source>
</evidence>
<feature type="transmembrane region" description="Helical" evidence="10">
    <location>
        <begin position="209"/>
        <end position="232"/>
    </location>
</feature>
<evidence type="ECO:0000256" key="5">
    <source>
        <dbReference type="ARBA" id="ARBA00023065"/>
    </source>
</evidence>
<dbReference type="SMART" id="SM00079">
    <property type="entry name" value="PBPe"/>
    <property type="match status" value="1"/>
</dbReference>
<dbReference type="AlphaFoldDB" id="A0A9X3IMP4"/>
<evidence type="ECO:0000259" key="12">
    <source>
        <dbReference type="SMART" id="SM00062"/>
    </source>
</evidence>
<dbReference type="SUPFAM" id="SSF53850">
    <property type="entry name" value="Periplasmic binding protein-like II"/>
    <property type="match status" value="1"/>
</dbReference>
<evidence type="ECO:0000256" key="8">
    <source>
        <dbReference type="ARBA" id="ARBA00023180"/>
    </source>
</evidence>
<keyword evidence="11" id="KW-0732">Signal</keyword>
<evidence type="ECO:0000256" key="1">
    <source>
        <dbReference type="ARBA" id="ARBA00004141"/>
    </source>
</evidence>
<evidence type="ECO:0000256" key="9">
    <source>
        <dbReference type="ARBA" id="ARBA00023303"/>
    </source>
</evidence>
<evidence type="ECO:0000313" key="15">
    <source>
        <dbReference type="Proteomes" id="UP001144805"/>
    </source>
</evidence>
<evidence type="ECO:0000256" key="4">
    <source>
        <dbReference type="ARBA" id="ARBA00022989"/>
    </source>
</evidence>
<accession>A0A9X3IMP4</accession>
<dbReference type="RefSeq" id="WP_266340992.1">
    <property type="nucleotide sequence ID" value="NZ_JAPKNK010000014.1"/>
</dbReference>
<dbReference type="Pfam" id="PF00060">
    <property type="entry name" value="Lig_chan"/>
    <property type="match status" value="1"/>
</dbReference>
<dbReference type="Pfam" id="PF00497">
    <property type="entry name" value="SBP_bac_3"/>
    <property type="match status" value="1"/>
</dbReference>
<keyword evidence="8" id="KW-0325">Glycoprotein</keyword>
<dbReference type="SUPFAM" id="SSF81324">
    <property type="entry name" value="Voltage-gated potassium channels"/>
    <property type="match status" value="1"/>
</dbReference>
<feature type="transmembrane region" description="Helical" evidence="10">
    <location>
        <begin position="144"/>
        <end position="166"/>
    </location>
</feature>
<dbReference type="EMBL" id="JAPKNK010000014">
    <property type="protein sequence ID" value="MCX5572029.1"/>
    <property type="molecule type" value="Genomic_DNA"/>
</dbReference>
<keyword evidence="4 10" id="KW-1133">Transmembrane helix</keyword>
<evidence type="ECO:0000256" key="11">
    <source>
        <dbReference type="SAM" id="SignalP"/>
    </source>
</evidence>
<dbReference type="Gene3D" id="3.40.190.10">
    <property type="entry name" value="Periplasmic binding protein-like II"/>
    <property type="match status" value="2"/>
</dbReference>
<dbReference type="InterPro" id="IPR015683">
    <property type="entry name" value="Ionotropic_Glu_rcpt"/>
</dbReference>
<gene>
    <name evidence="14" type="ORF">OSH07_22700</name>
</gene>
<organism evidence="14 15">
    <name type="scientific">Kaistia nematophila</name>
    <dbReference type="NCBI Taxonomy" id="2994654"/>
    <lineage>
        <taxon>Bacteria</taxon>
        <taxon>Pseudomonadati</taxon>
        <taxon>Pseudomonadota</taxon>
        <taxon>Alphaproteobacteria</taxon>
        <taxon>Hyphomicrobiales</taxon>
        <taxon>Kaistiaceae</taxon>
        <taxon>Kaistia</taxon>
    </lineage>
</organism>
<dbReference type="Gene3D" id="1.10.287.70">
    <property type="match status" value="1"/>
</dbReference>
<dbReference type="PANTHER" id="PTHR18966">
    <property type="entry name" value="IONOTROPIC GLUTAMATE RECEPTOR"/>
    <property type="match status" value="1"/>
</dbReference>
<dbReference type="GO" id="GO:0016020">
    <property type="term" value="C:membrane"/>
    <property type="evidence" value="ECO:0007669"/>
    <property type="project" value="UniProtKB-SubCell"/>
</dbReference>
<dbReference type="SMART" id="SM00062">
    <property type="entry name" value="PBPb"/>
    <property type="match status" value="1"/>
</dbReference>
<reference evidence="14" key="1">
    <citation type="submission" date="2022-11" db="EMBL/GenBank/DDBJ databases">
        <title>Biodiversity and phylogenetic relationships of bacteria.</title>
        <authorList>
            <person name="Machado R.A.R."/>
            <person name="Bhat A."/>
            <person name="Loulou A."/>
            <person name="Kallel S."/>
        </authorList>
    </citation>
    <scope>NUCLEOTIDE SEQUENCE</scope>
    <source>
        <strain evidence="14">K-TC2</strain>
    </source>
</reference>